<feature type="chain" id="PRO_5030587319" evidence="1">
    <location>
        <begin position="24"/>
        <end position="87"/>
    </location>
</feature>
<dbReference type="Proteomes" id="UP000596661">
    <property type="component" value="Chromosome 2"/>
</dbReference>
<evidence type="ECO:0000313" key="2">
    <source>
        <dbReference type="EnsemblPlants" id="cds.evm.model.02.155"/>
    </source>
</evidence>
<dbReference type="Gramene" id="evm.model.02.155">
    <property type="protein sequence ID" value="cds.evm.model.02.155"/>
    <property type="gene ID" value="evm.TU.02.155"/>
</dbReference>
<evidence type="ECO:0000313" key="3">
    <source>
        <dbReference type="Proteomes" id="UP000596661"/>
    </source>
</evidence>
<dbReference type="AlphaFoldDB" id="A0A803NU25"/>
<organism evidence="2 3">
    <name type="scientific">Cannabis sativa</name>
    <name type="common">Hemp</name>
    <name type="synonym">Marijuana</name>
    <dbReference type="NCBI Taxonomy" id="3483"/>
    <lineage>
        <taxon>Eukaryota</taxon>
        <taxon>Viridiplantae</taxon>
        <taxon>Streptophyta</taxon>
        <taxon>Embryophyta</taxon>
        <taxon>Tracheophyta</taxon>
        <taxon>Spermatophyta</taxon>
        <taxon>Magnoliopsida</taxon>
        <taxon>eudicotyledons</taxon>
        <taxon>Gunneridae</taxon>
        <taxon>Pentapetalae</taxon>
        <taxon>rosids</taxon>
        <taxon>fabids</taxon>
        <taxon>Rosales</taxon>
        <taxon>Cannabaceae</taxon>
        <taxon>Cannabis</taxon>
    </lineage>
</organism>
<dbReference type="EMBL" id="UZAU01000089">
    <property type="status" value="NOT_ANNOTATED_CDS"/>
    <property type="molecule type" value="Genomic_DNA"/>
</dbReference>
<dbReference type="EnsemblPlants" id="evm.model.02.155">
    <property type="protein sequence ID" value="cds.evm.model.02.155"/>
    <property type="gene ID" value="evm.TU.02.155"/>
</dbReference>
<reference evidence="2" key="2">
    <citation type="submission" date="2021-03" db="UniProtKB">
        <authorList>
            <consortium name="EnsemblPlants"/>
        </authorList>
    </citation>
    <scope>IDENTIFICATION</scope>
</reference>
<evidence type="ECO:0000256" key="1">
    <source>
        <dbReference type="SAM" id="SignalP"/>
    </source>
</evidence>
<proteinExistence type="predicted"/>
<feature type="signal peptide" evidence="1">
    <location>
        <begin position="1"/>
        <end position="23"/>
    </location>
</feature>
<accession>A0A803NU25</accession>
<sequence length="87" mass="10175">MVAFGRLSLILQLLQSIWPRASEKENNGISSFYGSDDLTDMCDLLYKEDLFEHVRRATDTECFKNRKRSTGFLMSCFEFLKLFFSKS</sequence>
<name>A0A803NU25_CANSA</name>
<keyword evidence="3" id="KW-1185">Reference proteome</keyword>
<reference evidence="2" key="1">
    <citation type="submission" date="2018-11" db="EMBL/GenBank/DDBJ databases">
        <authorList>
            <person name="Grassa J C."/>
        </authorList>
    </citation>
    <scope>NUCLEOTIDE SEQUENCE [LARGE SCALE GENOMIC DNA]</scope>
</reference>
<protein>
    <submittedName>
        <fullName evidence="2">Uncharacterized protein</fullName>
    </submittedName>
</protein>
<keyword evidence="1" id="KW-0732">Signal</keyword>